<protein>
    <submittedName>
        <fullName evidence="1">Uncharacterized protein</fullName>
    </submittedName>
</protein>
<accession>A0A0A9AES5</accession>
<reference evidence="1" key="1">
    <citation type="submission" date="2014-09" db="EMBL/GenBank/DDBJ databases">
        <authorList>
            <person name="Magalhaes I.L.F."/>
            <person name="Oliveira U."/>
            <person name="Santos F.R."/>
            <person name="Vidigal T.H.D.A."/>
            <person name="Brescovit A.D."/>
            <person name="Santos A.J."/>
        </authorList>
    </citation>
    <scope>NUCLEOTIDE SEQUENCE</scope>
    <source>
        <tissue evidence="1">Shoot tissue taken approximately 20 cm above the soil surface</tissue>
    </source>
</reference>
<evidence type="ECO:0000313" key="1">
    <source>
        <dbReference type="EMBL" id="JAD50144.1"/>
    </source>
</evidence>
<sequence length="62" mass="6680">MHQIVRTAIDLVPLGAPGGASKEYQVLIEQSPCHCEGRKLWQPVQDATALQTCCATGQSTNK</sequence>
<dbReference type="AlphaFoldDB" id="A0A0A9AES5"/>
<proteinExistence type="predicted"/>
<reference evidence="1" key="2">
    <citation type="journal article" date="2015" name="Data Brief">
        <title>Shoot transcriptome of the giant reed, Arundo donax.</title>
        <authorList>
            <person name="Barrero R.A."/>
            <person name="Guerrero F.D."/>
            <person name="Moolhuijzen P."/>
            <person name="Goolsby J.A."/>
            <person name="Tidwell J."/>
            <person name="Bellgard S.E."/>
            <person name="Bellgard M.I."/>
        </authorList>
    </citation>
    <scope>NUCLEOTIDE SEQUENCE</scope>
    <source>
        <tissue evidence="1">Shoot tissue taken approximately 20 cm above the soil surface</tissue>
    </source>
</reference>
<name>A0A0A9AES5_ARUDO</name>
<organism evidence="1">
    <name type="scientific">Arundo donax</name>
    <name type="common">Giant reed</name>
    <name type="synonym">Donax arundinaceus</name>
    <dbReference type="NCBI Taxonomy" id="35708"/>
    <lineage>
        <taxon>Eukaryota</taxon>
        <taxon>Viridiplantae</taxon>
        <taxon>Streptophyta</taxon>
        <taxon>Embryophyta</taxon>
        <taxon>Tracheophyta</taxon>
        <taxon>Spermatophyta</taxon>
        <taxon>Magnoliopsida</taxon>
        <taxon>Liliopsida</taxon>
        <taxon>Poales</taxon>
        <taxon>Poaceae</taxon>
        <taxon>PACMAD clade</taxon>
        <taxon>Arundinoideae</taxon>
        <taxon>Arundineae</taxon>
        <taxon>Arundo</taxon>
    </lineage>
</organism>
<dbReference type="EMBL" id="GBRH01247751">
    <property type="protein sequence ID" value="JAD50144.1"/>
    <property type="molecule type" value="Transcribed_RNA"/>
</dbReference>